<dbReference type="PROSITE" id="PS00018">
    <property type="entry name" value="EF_HAND_1"/>
    <property type="match status" value="1"/>
</dbReference>
<accession>A0A369L061</accession>
<dbReference type="EMBL" id="QOVW01000001">
    <property type="protein sequence ID" value="RDB37383.1"/>
    <property type="molecule type" value="Genomic_DNA"/>
</dbReference>
<dbReference type="AlphaFoldDB" id="A0A369L061"/>
<name>A0A369L061_9BACT</name>
<reference evidence="1" key="1">
    <citation type="submission" date="2018-04" db="EMBL/GenBank/DDBJ databases">
        <title>Draft genome sequence of the Candidatus Spirobacillus cienkowskii, a pathogen of freshwater Daphnia species, reconstructed from hemolymph metagenomic reads.</title>
        <authorList>
            <person name="Bresciani L."/>
            <person name="Lemos L.N."/>
            <person name="Wale N."/>
            <person name="Lin J.Y."/>
            <person name="Fernandes G.R."/>
            <person name="Duffy M.A."/>
            <person name="Rodrigues J.M."/>
        </authorList>
    </citation>
    <scope>NUCLEOTIDE SEQUENCE [LARGE SCALE GENOMIC DNA]</scope>
    <source>
        <strain evidence="1">Binning01</strain>
    </source>
</reference>
<evidence type="ECO:0000313" key="1">
    <source>
        <dbReference type="EMBL" id="RDB37383.1"/>
    </source>
</evidence>
<dbReference type="Proteomes" id="UP000253934">
    <property type="component" value="Unassembled WGS sequence"/>
</dbReference>
<dbReference type="InterPro" id="IPR018247">
    <property type="entry name" value="EF_Hand_1_Ca_BS"/>
</dbReference>
<proteinExistence type="predicted"/>
<gene>
    <name evidence="1" type="ORF">DCC88_00210</name>
</gene>
<protein>
    <recommendedName>
        <fullName evidence="3">Siphovirus Gp157 family protein</fullName>
    </recommendedName>
</protein>
<organism evidence="1 2">
    <name type="scientific">Spirobacillus cienkowskii</name>
    <dbReference type="NCBI Taxonomy" id="495820"/>
    <lineage>
        <taxon>Bacteria</taxon>
        <taxon>Pseudomonadati</taxon>
        <taxon>Bdellovibrionota</taxon>
        <taxon>Oligoflexia</taxon>
        <taxon>Silvanigrellales</taxon>
        <taxon>Spirobacillus</taxon>
    </lineage>
</organism>
<keyword evidence="2" id="KW-1185">Reference proteome</keyword>
<sequence length="190" mass="21927">MKSSNSIVTVKVPLVEAQKTLTNFLEYFDTMDGEIPDDLIPEFNLAEKNLAQAADRRLFLIDCLDNQIEYFDKLIKHIKDKKSKIENAKDKIMNNTFEIMKGLEVKEIKGSAKSFKIKNKGGVEAIKWTIEFNKIDNVLNEADEFFVPIEFIEEKTIRVVNKKALAERIRKENDLNCGKKVDREEVLSII</sequence>
<evidence type="ECO:0008006" key="3">
    <source>
        <dbReference type="Google" id="ProtNLM"/>
    </source>
</evidence>
<comment type="caution">
    <text evidence="1">The sequence shown here is derived from an EMBL/GenBank/DDBJ whole genome shotgun (WGS) entry which is preliminary data.</text>
</comment>
<evidence type="ECO:0000313" key="2">
    <source>
        <dbReference type="Proteomes" id="UP000253934"/>
    </source>
</evidence>